<dbReference type="Gene3D" id="1.25.10.10">
    <property type="entry name" value="Leucine-rich Repeat Variant"/>
    <property type="match status" value="1"/>
</dbReference>
<dbReference type="InterPro" id="IPR051177">
    <property type="entry name" value="CIK-Related_Protein"/>
</dbReference>
<feature type="compositionally biased region" description="Polar residues" evidence="2">
    <location>
        <begin position="626"/>
        <end position="644"/>
    </location>
</feature>
<feature type="compositionally biased region" description="Low complexity" evidence="2">
    <location>
        <begin position="783"/>
        <end position="800"/>
    </location>
</feature>
<dbReference type="EMBL" id="SOYY01000005">
    <property type="protein sequence ID" value="KAA0721155.1"/>
    <property type="molecule type" value="Genomic_DNA"/>
</dbReference>
<accession>A0A5A9PHC7</accession>
<dbReference type="PANTHER" id="PTHR12984">
    <property type="entry name" value="SCY1-RELATED S/T PROTEIN KINASE-LIKE"/>
    <property type="match status" value="1"/>
</dbReference>
<feature type="region of interest" description="Disordered" evidence="2">
    <location>
        <begin position="553"/>
        <end position="644"/>
    </location>
</feature>
<dbReference type="InterPro" id="IPR011989">
    <property type="entry name" value="ARM-like"/>
</dbReference>
<protein>
    <submittedName>
        <fullName evidence="4">SCY1-like protein 2</fullName>
    </submittedName>
</protein>
<dbReference type="SMART" id="SM00220">
    <property type="entry name" value="S_TKc"/>
    <property type="match status" value="1"/>
</dbReference>
<keyword evidence="5" id="KW-1185">Reference proteome</keyword>
<dbReference type="Gene3D" id="1.10.510.10">
    <property type="entry name" value="Transferase(Phosphotransferase) domain 1"/>
    <property type="match status" value="1"/>
</dbReference>
<feature type="compositionally biased region" description="Basic and acidic residues" evidence="2">
    <location>
        <begin position="609"/>
        <end position="623"/>
    </location>
</feature>
<dbReference type="Proteomes" id="UP000324632">
    <property type="component" value="Chromosome 5"/>
</dbReference>
<evidence type="ECO:0000256" key="1">
    <source>
        <dbReference type="ARBA" id="ARBA00038349"/>
    </source>
</evidence>
<dbReference type="FunFam" id="3.30.200.20:FF:000179">
    <property type="entry name" value="SCY1 like pseudokinase 2"/>
    <property type="match status" value="1"/>
</dbReference>
<dbReference type="GO" id="GO:0004672">
    <property type="term" value="F:protein kinase activity"/>
    <property type="evidence" value="ECO:0007669"/>
    <property type="project" value="InterPro"/>
</dbReference>
<dbReference type="GO" id="GO:0005524">
    <property type="term" value="F:ATP binding"/>
    <property type="evidence" value="ECO:0007669"/>
    <property type="project" value="InterPro"/>
</dbReference>
<organism evidence="4 5">
    <name type="scientific">Triplophysa tibetana</name>
    <dbReference type="NCBI Taxonomy" id="1572043"/>
    <lineage>
        <taxon>Eukaryota</taxon>
        <taxon>Metazoa</taxon>
        <taxon>Chordata</taxon>
        <taxon>Craniata</taxon>
        <taxon>Vertebrata</taxon>
        <taxon>Euteleostomi</taxon>
        <taxon>Actinopterygii</taxon>
        <taxon>Neopterygii</taxon>
        <taxon>Teleostei</taxon>
        <taxon>Ostariophysi</taxon>
        <taxon>Cypriniformes</taxon>
        <taxon>Nemacheilidae</taxon>
        <taxon>Triplophysa</taxon>
    </lineage>
</organism>
<dbReference type="InterPro" id="IPR011009">
    <property type="entry name" value="Kinase-like_dom_sf"/>
</dbReference>
<sequence>MESMLNKLKSTVTKVTADMTSAVMGNPVTREFEVGRHIASGGPGMSWRIYNGTKKSTKQEVAVFVFDKKIIDRYQKFEKDQIVDSLKKGVQQLTRLRHPRLLTVQHPLEESRDCIAFCTEPVFASLANVLGQWDNLPSPVPTDIKEYKLYDVETKYGLLQISEGLSFLHSGVKMVHGNLCAENVILNKSGAWKIMGFDFSISSSNPSDAEPKYGCKEWDPNLPALCLPNPEYVAPEYILSVSCDAVSDMYSLGVLIHAVFNEGKPVFKVNKQDIYKSFSRQLDQRVIIYRILPALMSEFVNPDMVPFVLPNVLLIAEECTKEEYVRLVLPDLTPVFKQQEPVQILLIFLQKMDLLLTKTPPEDIKNSVLPMVYRAVEAPSTQIQELCLNIIPTFANLIEYPSMKNALIPRIKSTCLQTSSLAVCVLALFDDVRVNSLVCLGKILEYLDKWYVIDEILPFLQQIPSREPAVLMGILGIYKCTFTHKKLGIPKEHLAAKSLPHLVSISIDNNLNLNQFNSFMSVIKDMLCRMEAEHKTKLEQLHVMQEQHRSLNINQMNQSEETKSTPSPATQVRDIDEIFGGSSGSAGVNGKENGSSSAASQPSRVSLTLEEKQRLAKEQEQAAKLRSQQPLAPQSVKPATTTPQAKDLTSSLLNSMTSLNNFSLNSGPRGTISSAFPSGPSMGGMGAMGPVSNGFNSPMGFQTSAMGIGMRPTTPALYGGMAAPTSTPSFSALTQNQNQPGKPTNMSALDSLFTQNKPKVSMNQMAPKPAPGTTAPTPWLNHFGAGQPSQAAPAQAAPMGMQGGFGAQANPFFNPQNFSQPVAAPAMMKQSAPVNTDLKDLFG</sequence>
<feature type="compositionally biased region" description="Polar residues" evidence="2">
    <location>
        <begin position="553"/>
        <end position="570"/>
    </location>
</feature>
<dbReference type="AlphaFoldDB" id="A0A5A9PHC7"/>
<reference evidence="4 5" key="1">
    <citation type="journal article" date="2019" name="Mol. Ecol. Resour.">
        <title>Chromosome-level genome assembly of Triplophysa tibetana, a fish adapted to the harsh high-altitude environment of the Tibetan Plateau.</title>
        <authorList>
            <person name="Yang X."/>
            <person name="Liu H."/>
            <person name="Ma Z."/>
            <person name="Zou Y."/>
            <person name="Zou M."/>
            <person name="Mao Y."/>
            <person name="Li X."/>
            <person name="Wang H."/>
            <person name="Chen T."/>
            <person name="Wang W."/>
            <person name="Yang R."/>
        </authorList>
    </citation>
    <scope>NUCLEOTIDE SEQUENCE [LARGE SCALE GENOMIC DNA]</scope>
    <source>
        <strain evidence="4">TTIB1903HZAU</strain>
        <tissue evidence="4">Muscle</tissue>
    </source>
</reference>
<feature type="region of interest" description="Disordered" evidence="2">
    <location>
        <begin position="783"/>
        <end position="812"/>
    </location>
</feature>
<evidence type="ECO:0000259" key="3">
    <source>
        <dbReference type="PROSITE" id="PS50011"/>
    </source>
</evidence>
<comment type="caution">
    <text evidence="4">The sequence shown here is derived from an EMBL/GenBank/DDBJ whole genome shotgun (WGS) entry which is preliminary data.</text>
</comment>
<dbReference type="Pfam" id="PF00069">
    <property type="entry name" value="Pkinase"/>
    <property type="match status" value="1"/>
</dbReference>
<dbReference type="Gene3D" id="3.30.200.20">
    <property type="entry name" value="Phosphorylase Kinase, domain 1"/>
    <property type="match status" value="1"/>
</dbReference>
<feature type="domain" description="Protein kinase" evidence="3">
    <location>
        <begin position="32"/>
        <end position="336"/>
    </location>
</feature>
<name>A0A5A9PHC7_9TELE</name>
<comment type="similarity">
    <text evidence="1">Belongs to the protein kinase superfamily.</text>
</comment>
<dbReference type="InterPro" id="IPR000719">
    <property type="entry name" value="Prot_kinase_dom"/>
</dbReference>
<gene>
    <name evidence="4" type="ORF">E1301_Tti020651</name>
</gene>
<dbReference type="PANTHER" id="PTHR12984:SF6">
    <property type="entry name" value="SCY1-LIKE PROTEIN 2"/>
    <property type="match status" value="1"/>
</dbReference>
<dbReference type="FunFam" id="1.25.10.10:FF:000189">
    <property type="entry name" value="SCY1-like pseudokinase 2"/>
    <property type="match status" value="1"/>
</dbReference>
<evidence type="ECO:0000313" key="4">
    <source>
        <dbReference type="EMBL" id="KAA0721155.1"/>
    </source>
</evidence>
<dbReference type="InterPro" id="IPR016024">
    <property type="entry name" value="ARM-type_fold"/>
</dbReference>
<proteinExistence type="inferred from homology"/>
<evidence type="ECO:0000256" key="2">
    <source>
        <dbReference type="SAM" id="MobiDB-lite"/>
    </source>
</evidence>
<dbReference type="SUPFAM" id="SSF56112">
    <property type="entry name" value="Protein kinase-like (PK-like)"/>
    <property type="match status" value="1"/>
</dbReference>
<dbReference type="PROSITE" id="PS50011">
    <property type="entry name" value="PROTEIN_KINASE_DOM"/>
    <property type="match status" value="1"/>
</dbReference>
<evidence type="ECO:0000313" key="5">
    <source>
        <dbReference type="Proteomes" id="UP000324632"/>
    </source>
</evidence>
<dbReference type="SUPFAM" id="SSF48371">
    <property type="entry name" value="ARM repeat"/>
    <property type="match status" value="1"/>
</dbReference>
<dbReference type="CDD" id="cd14011">
    <property type="entry name" value="PK_SCY1_like"/>
    <property type="match status" value="1"/>
</dbReference>